<comment type="caution">
    <text evidence="5">The sequence shown here is derived from an EMBL/GenBank/DDBJ whole genome shotgun (WGS) entry which is preliminary data.</text>
</comment>
<comment type="similarity">
    <text evidence="2">Belongs to the methyl-accepting chemotaxis (MCP) protein family.</text>
</comment>
<dbReference type="AlphaFoldDB" id="A0A396S5N4"/>
<dbReference type="InterPro" id="IPR004089">
    <property type="entry name" value="MCPsignal_dom"/>
</dbReference>
<reference evidence="5 6" key="1">
    <citation type="submission" date="2018-08" db="EMBL/GenBank/DDBJ databases">
        <title>Lysinibacillus sp. YLB-03 draft genome sequence.</title>
        <authorList>
            <person name="Yu L."/>
        </authorList>
    </citation>
    <scope>NUCLEOTIDE SEQUENCE [LARGE SCALE GENOMIC DNA]</scope>
    <source>
        <strain evidence="5 6">YLB-03</strain>
    </source>
</reference>
<feature type="domain" description="Methyl-accepting transducer" evidence="4">
    <location>
        <begin position="184"/>
        <end position="417"/>
    </location>
</feature>
<dbReference type="PANTHER" id="PTHR32089">
    <property type="entry name" value="METHYL-ACCEPTING CHEMOTAXIS PROTEIN MCPB"/>
    <property type="match status" value="1"/>
</dbReference>
<dbReference type="InterPro" id="IPR012292">
    <property type="entry name" value="Globin/Proto"/>
</dbReference>
<dbReference type="InterPro" id="IPR044398">
    <property type="entry name" value="Globin-sensor_dom"/>
</dbReference>
<dbReference type="InterPro" id="IPR039379">
    <property type="entry name" value="Protoglobin_sensor_dom"/>
</dbReference>
<evidence type="ECO:0000256" key="1">
    <source>
        <dbReference type="ARBA" id="ARBA00023224"/>
    </source>
</evidence>
<accession>A0A396S5N4</accession>
<protein>
    <submittedName>
        <fullName evidence="5">Chemotaxis protein</fullName>
    </submittedName>
</protein>
<dbReference type="Pfam" id="PF00015">
    <property type="entry name" value="MCPsignal"/>
    <property type="match status" value="1"/>
</dbReference>
<dbReference type="Gene3D" id="1.10.287.950">
    <property type="entry name" value="Methyl-accepting chemotaxis protein"/>
    <property type="match status" value="1"/>
</dbReference>
<proteinExistence type="inferred from homology"/>
<keyword evidence="1 3" id="KW-0807">Transducer</keyword>
<dbReference type="SUPFAM" id="SSF46458">
    <property type="entry name" value="Globin-like"/>
    <property type="match status" value="1"/>
</dbReference>
<dbReference type="InterPro" id="IPR004090">
    <property type="entry name" value="Chemotax_Me-accpt_rcpt"/>
</dbReference>
<evidence type="ECO:0000313" key="5">
    <source>
        <dbReference type="EMBL" id="RHW35813.1"/>
    </source>
</evidence>
<dbReference type="GO" id="GO:0006935">
    <property type="term" value="P:chemotaxis"/>
    <property type="evidence" value="ECO:0007669"/>
    <property type="project" value="InterPro"/>
</dbReference>
<evidence type="ECO:0000256" key="2">
    <source>
        <dbReference type="ARBA" id="ARBA00029447"/>
    </source>
</evidence>
<dbReference type="GO" id="GO:0007165">
    <property type="term" value="P:signal transduction"/>
    <property type="evidence" value="ECO:0007669"/>
    <property type="project" value="UniProtKB-KW"/>
</dbReference>
<dbReference type="Pfam" id="PF11563">
    <property type="entry name" value="Protoglobin"/>
    <property type="match status" value="1"/>
</dbReference>
<sequence>MVFLLKKESRSLILDERFSNVGIYVQDHDLLEQLSIIDLTERDLHIIRALKPSIELQIEELVETFYSVIESVSEFDEMISTHSSSERLRHTLRCHVGEMFDGRIDEQYIEMRRRVANKHVLIGLTTKWYLASFYQLESKIQEIIFGLNLNHFETQKAIQSLRKVFSLEEQIVLDEYDRVAAQLSMKQQHSVRAEVKEIIGGIAVTLEEQSLTTTELVSELMANTCNIRELSRSSIQDAQGTKQASAEGLHQLVTLTEKTKEINQKTIDMSGMIENLNQSSSEIQAVVEMVKNIAGQTNLLALNSAIEAARAGVHGKGFAVVASEVRKLAEQTKQSVEKIASLIGMSSEVTAQVIDSIHQIQDLVKEGIEENEKSLFSFEKISSSVDATILDFEKVGKQVGELSSVVEKIGNYTKQLEGASATLKETIDGF</sequence>
<gene>
    <name evidence="5" type="ORF">D1B33_11970</name>
</gene>
<evidence type="ECO:0000313" key="6">
    <source>
        <dbReference type="Proteomes" id="UP000265692"/>
    </source>
</evidence>
<dbReference type="InterPro" id="IPR009050">
    <property type="entry name" value="Globin-like_sf"/>
</dbReference>
<evidence type="ECO:0000256" key="3">
    <source>
        <dbReference type="PROSITE-ProRule" id="PRU00284"/>
    </source>
</evidence>
<dbReference type="GO" id="GO:0020037">
    <property type="term" value="F:heme binding"/>
    <property type="evidence" value="ECO:0007669"/>
    <property type="project" value="InterPro"/>
</dbReference>
<dbReference type="GO" id="GO:0016020">
    <property type="term" value="C:membrane"/>
    <property type="evidence" value="ECO:0007669"/>
    <property type="project" value="InterPro"/>
</dbReference>
<dbReference type="Gene3D" id="1.10.490.10">
    <property type="entry name" value="Globins"/>
    <property type="match status" value="1"/>
</dbReference>
<dbReference type="PROSITE" id="PS50111">
    <property type="entry name" value="CHEMOTAXIS_TRANSDUC_2"/>
    <property type="match status" value="1"/>
</dbReference>
<dbReference type="SMART" id="SM00283">
    <property type="entry name" value="MA"/>
    <property type="match status" value="1"/>
</dbReference>
<dbReference type="PRINTS" id="PR00260">
    <property type="entry name" value="CHEMTRNSDUCR"/>
</dbReference>
<dbReference type="Proteomes" id="UP000265692">
    <property type="component" value="Unassembled WGS sequence"/>
</dbReference>
<dbReference type="CDD" id="cd01068">
    <property type="entry name" value="globin_sensor"/>
    <property type="match status" value="1"/>
</dbReference>
<keyword evidence="6" id="KW-1185">Reference proteome</keyword>
<dbReference type="GO" id="GO:0004888">
    <property type="term" value="F:transmembrane signaling receptor activity"/>
    <property type="evidence" value="ECO:0007669"/>
    <property type="project" value="InterPro"/>
</dbReference>
<name>A0A396S5N4_9BACL</name>
<evidence type="ECO:0000259" key="4">
    <source>
        <dbReference type="PROSITE" id="PS50111"/>
    </source>
</evidence>
<organism evidence="5 6">
    <name type="scientific">Ureibacillus yapensis</name>
    <dbReference type="NCBI Taxonomy" id="2304605"/>
    <lineage>
        <taxon>Bacteria</taxon>
        <taxon>Bacillati</taxon>
        <taxon>Bacillota</taxon>
        <taxon>Bacilli</taxon>
        <taxon>Bacillales</taxon>
        <taxon>Caryophanaceae</taxon>
        <taxon>Ureibacillus</taxon>
    </lineage>
</organism>
<dbReference type="GO" id="GO:0019825">
    <property type="term" value="F:oxygen binding"/>
    <property type="evidence" value="ECO:0007669"/>
    <property type="project" value="InterPro"/>
</dbReference>
<dbReference type="EMBL" id="QWEI01000006">
    <property type="protein sequence ID" value="RHW35813.1"/>
    <property type="molecule type" value="Genomic_DNA"/>
</dbReference>
<dbReference type="PANTHER" id="PTHR32089:SF112">
    <property type="entry name" value="LYSOZYME-LIKE PROTEIN-RELATED"/>
    <property type="match status" value="1"/>
</dbReference>
<dbReference type="SUPFAM" id="SSF58104">
    <property type="entry name" value="Methyl-accepting chemotaxis protein (MCP) signaling domain"/>
    <property type="match status" value="1"/>
</dbReference>